<accession>A0A1I0R016</accession>
<gene>
    <name evidence="1" type="ORF">SAMN05421659_110103</name>
</gene>
<evidence type="ECO:0000313" key="2">
    <source>
        <dbReference type="Proteomes" id="UP000199701"/>
    </source>
</evidence>
<keyword evidence="2" id="KW-1185">Reference proteome</keyword>
<organism evidence="1 2">
    <name type="scientific">[Clostridium] fimetarium</name>
    <dbReference type="NCBI Taxonomy" id="99656"/>
    <lineage>
        <taxon>Bacteria</taxon>
        <taxon>Bacillati</taxon>
        <taxon>Bacillota</taxon>
        <taxon>Clostridia</taxon>
        <taxon>Lachnospirales</taxon>
        <taxon>Lachnospiraceae</taxon>
    </lineage>
</organism>
<dbReference type="RefSeq" id="WP_092454845.1">
    <property type="nucleotide sequence ID" value="NZ_FOJI01000010.1"/>
</dbReference>
<dbReference type="EMBL" id="FOJI01000010">
    <property type="protein sequence ID" value="SEW33380.1"/>
    <property type="molecule type" value="Genomic_DNA"/>
</dbReference>
<dbReference type="Proteomes" id="UP000199701">
    <property type="component" value="Unassembled WGS sequence"/>
</dbReference>
<dbReference type="STRING" id="99656.SAMN05421659_110103"/>
<name>A0A1I0R016_9FIRM</name>
<reference evidence="1 2" key="1">
    <citation type="submission" date="2016-10" db="EMBL/GenBank/DDBJ databases">
        <authorList>
            <person name="de Groot N.N."/>
        </authorList>
    </citation>
    <scope>NUCLEOTIDE SEQUENCE [LARGE SCALE GENOMIC DNA]</scope>
    <source>
        <strain evidence="1 2">DSM 9179</strain>
    </source>
</reference>
<sequence>MSGLDCKKCDGKLRLIHDDKVMTLKKKKKVGIANTPLLMCSRCEIKYIPYMTKDIITGFMKILGEDELEKNVDKSVEIVEKDEYEDDYQQDEVSVWYDFNKIKMEVCNDKYIAEKVKFIYDKDDYYFIPGLTRPWKIGFLTPVFFNIEVLLKYLHHPSFGLDIGADTFGYIYKGDEHYISFGINENNKVLMWLGDIIELDINEQFYLRSENIPSDHSIGSEFYEAQIEVKWAEASAEKKLLKERLEFNEKVRNNFSISIVQLDTETLRVAKNICKLLINTNEAFKDLMIPLNELFVEAINNKEIIKYLKQKYPEVKEEIKGKKGIKLLQYWLEKNTDKIDINTEIAPLFVLYDLRLVSAHLYPDESREEMLSSCCTRLDLSETERNYITISNRLIEKLFEMYKKFNESLCIHNNIGEDETIDEKGHVCNSSN</sequence>
<protein>
    <submittedName>
        <fullName evidence="1">Uncharacterized protein</fullName>
    </submittedName>
</protein>
<evidence type="ECO:0000313" key="1">
    <source>
        <dbReference type="EMBL" id="SEW33380.1"/>
    </source>
</evidence>
<dbReference type="OrthoDB" id="2375320at2"/>
<dbReference type="AlphaFoldDB" id="A0A1I0R016"/>
<proteinExistence type="predicted"/>